<evidence type="ECO:0000313" key="1">
    <source>
        <dbReference type="EMBL" id="GAA1918903.1"/>
    </source>
</evidence>
<protein>
    <submittedName>
        <fullName evidence="1">Uncharacterized protein</fullName>
    </submittedName>
</protein>
<dbReference type="Proteomes" id="UP001501612">
    <property type="component" value="Unassembled WGS sequence"/>
</dbReference>
<proteinExistence type="predicted"/>
<organism evidence="1 2">
    <name type="scientific">Nocardioides lentus</name>
    <dbReference type="NCBI Taxonomy" id="338077"/>
    <lineage>
        <taxon>Bacteria</taxon>
        <taxon>Bacillati</taxon>
        <taxon>Actinomycetota</taxon>
        <taxon>Actinomycetes</taxon>
        <taxon>Propionibacteriales</taxon>
        <taxon>Nocardioidaceae</taxon>
        <taxon>Nocardioides</taxon>
    </lineage>
</organism>
<gene>
    <name evidence="1" type="ORF">GCM10009737_20500</name>
</gene>
<keyword evidence="2" id="KW-1185">Reference proteome</keyword>
<name>A0ABN2PEQ1_9ACTN</name>
<comment type="caution">
    <text evidence="1">The sequence shown here is derived from an EMBL/GenBank/DDBJ whole genome shotgun (WGS) entry which is preliminary data.</text>
</comment>
<reference evidence="1 2" key="1">
    <citation type="journal article" date="2019" name="Int. J. Syst. Evol. Microbiol.">
        <title>The Global Catalogue of Microorganisms (GCM) 10K type strain sequencing project: providing services to taxonomists for standard genome sequencing and annotation.</title>
        <authorList>
            <consortium name="The Broad Institute Genomics Platform"/>
            <consortium name="The Broad Institute Genome Sequencing Center for Infectious Disease"/>
            <person name="Wu L."/>
            <person name="Ma J."/>
        </authorList>
    </citation>
    <scope>NUCLEOTIDE SEQUENCE [LARGE SCALE GENOMIC DNA]</scope>
    <source>
        <strain evidence="1 2">JCM 14046</strain>
    </source>
</reference>
<dbReference type="RefSeq" id="WP_344006772.1">
    <property type="nucleotide sequence ID" value="NZ_BAAAMY010000004.1"/>
</dbReference>
<evidence type="ECO:0000313" key="2">
    <source>
        <dbReference type="Proteomes" id="UP001501612"/>
    </source>
</evidence>
<sequence length="169" mass="18298">MSTPELLAFDDHREDGDFLVHSPDGVVARIQVGVWSGRSFTATTPDGAPLCSGRSRGIFSTWWDAVDPAGAPLVSLRRSGWGGSRTHVDLGGRAMTLHGSFSGRQWRLEDEREEVVLSSATTTGFFTFRPHAWEVQGHRNPLTLAQVVAVVQLFRLSQKAQAAAAAAAQ</sequence>
<accession>A0ABN2PEQ1</accession>
<dbReference type="EMBL" id="BAAAMY010000004">
    <property type="protein sequence ID" value="GAA1918903.1"/>
    <property type="molecule type" value="Genomic_DNA"/>
</dbReference>